<keyword evidence="2 11" id="KW-0813">Transport</keyword>
<comment type="function">
    <text evidence="11">Responsible for channeling the electrons from the oxidation of dihydroorotate from the FMN redox center in the PyrD type B subunit to the ultimate electron acceptor NAD(+).</text>
</comment>
<feature type="binding site" evidence="11 13">
    <location>
        <position position="253"/>
    </location>
    <ligand>
        <name>[2Fe-2S] cluster</name>
        <dbReference type="ChEBI" id="CHEBI:190135"/>
    </ligand>
</feature>
<dbReference type="InterPro" id="IPR039261">
    <property type="entry name" value="FNR_nucleotide-bd"/>
</dbReference>
<dbReference type="eggNOG" id="COG0543">
    <property type="taxonomic scope" value="Bacteria"/>
</dbReference>
<accession>I5ASI9</accession>
<dbReference type="Proteomes" id="UP000005753">
    <property type="component" value="Chromosome"/>
</dbReference>
<dbReference type="PIRSF" id="PIRSF006816">
    <property type="entry name" value="Cyc3_hyd_g"/>
    <property type="match status" value="1"/>
</dbReference>
<name>I5ASI9_EUBC6</name>
<protein>
    <recommendedName>
        <fullName evidence="11">Dihydroorotate dehydrogenase B (NAD(+)), electron transfer subunit</fullName>
    </recommendedName>
    <alternativeName>
        <fullName evidence="11">Dihydroorotate oxidase B, electron transfer subunit</fullName>
    </alternativeName>
</protein>
<organism evidence="15 16">
    <name type="scientific">Eubacterium cellulosolvens (strain ATCC 43171 / JCM 9499 / 6)</name>
    <name type="common">Cillobacterium cellulosolvens</name>
    <dbReference type="NCBI Taxonomy" id="633697"/>
    <lineage>
        <taxon>Bacteria</taxon>
        <taxon>Bacillati</taxon>
        <taxon>Bacillota</taxon>
        <taxon>Clostridia</taxon>
        <taxon>Eubacteriales</taxon>
        <taxon>Eubacteriaceae</taxon>
        <taxon>Eubacterium</taxon>
    </lineage>
</organism>
<evidence type="ECO:0000256" key="4">
    <source>
        <dbReference type="ARBA" id="ARBA00022714"/>
    </source>
</evidence>
<evidence type="ECO:0000256" key="8">
    <source>
        <dbReference type="ARBA" id="ARBA00022982"/>
    </source>
</evidence>
<dbReference type="UniPathway" id="UPA00070">
    <property type="reaction ID" value="UER00945"/>
</dbReference>
<dbReference type="InterPro" id="IPR050353">
    <property type="entry name" value="PyrK_electron_transfer"/>
</dbReference>
<dbReference type="Gene3D" id="2.40.30.10">
    <property type="entry name" value="Translation factors"/>
    <property type="match status" value="1"/>
</dbReference>
<dbReference type="EMBL" id="CM001487">
    <property type="protein sequence ID" value="EIM56762.1"/>
    <property type="molecule type" value="Genomic_DNA"/>
</dbReference>
<evidence type="ECO:0000256" key="12">
    <source>
        <dbReference type="PIRSR" id="PIRSR006816-1"/>
    </source>
</evidence>
<evidence type="ECO:0000256" key="7">
    <source>
        <dbReference type="ARBA" id="ARBA00022975"/>
    </source>
</evidence>
<keyword evidence="5 11" id="KW-0479">Metal-binding</keyword>
<proteinExistence type="inferred from homology"/>
<keyword evidence="16" id="KW-1185">Reference proteome</keyword>
<evidence type="ECO:0000256" key="9">
    <source>
        <dbReference type="ARBA" id="ARBA00023004"/>
    </source>
</evidence>
<feature type="binding site" evidence="11 12">
    <location>
        <begin position="52"/>
        <end position="55"/>
    </location>
    <ligand>
        <name>FAD</name>
        <dbReference type="ChEBI" id="CHEBI:57692"/>
    </ligand>
</feature>
<keyword evidence="3 11" id="KW-0285">Flavoprotein</keyword>
<feature type="binding site" evidence="11 12">
    <location>
        <begin position="69"/>
        <end position="71"/>
    </location>
    <ligand>
        <name>FAD</name>
        <dbReference type="ChEBI" id="CHEBI:57692"/>
    </ligand>
</feature>
<dbReference type="STRING" id="633697.EubceDRAFT1_0936"/>
<dbReference type="PANTHER" id="PTHR43513:SF3">
    <property type="entry name" value="DIHYDROOROTATE DEHYDROGENASE B (NAD(+)), ELECTRON TRANSFER SUBUNIT-RELATED"/>
    <property type="match status" value="1"/>
</dbReference>
<evidence type="ECO:0000256" key="2">
    <source>
        <dbReference type="ARBA" id="ARBA00022448"/>
    </source>
</evidence>
<dbReference type="GO" id="GO:0051537">
    <property type="term" value="F:2 iron, 2 sulfur cluster binding"/>
    <property type="evidence" value="ECO:0007669"/>
    <property type="project" value="UniProtKB-KW"/>
</dbReference>
<comment type="cofactor">
    <cofactor evidence="13">
        <name>[2Fe-2S] cluster</name>
        <dbReference type="ChEBI" id="CHEBI:190135"/>
    </cofactor>
    <text evidence="13">Binds 1 [2Fe-2S] cluster per subunit.</text>
</comment>
<dbReference type="GO" id="GO:0046872">
    <property type="term" value="F:metal ion binding"/>
    <property type="evidence" value="ECO:0007669"/>
    <property type="project" value="UniProtKB-KW"/>
</dbReference>
<keyword evidence="9 11" id="KW-0408">Iron</keyword>
<gene>
    <name evidence="11" type="primary">pyrK</name>
    <name evidence="15" type="ORF">EubceDRAFT1_0936</name>
</gene>
<dbReference type="SUPFAM" id="SSF52343">
    <property type="entry name" value="Ferredoxin reductase-like, C-terminal NADP-linked domain"/>
    <property type="match status" value="1"/>
</dbReference>
<evidence type="ECO:0000256" key="3">
    <source>
        <dbReference type="ARBA" id="ARBA00022630"/>
    </source>
</evidence>
<dbReference type="PROSITE" id="PS51384">
    <property type="entry name" value="FAD_FR"/>
    <property type="match status" value="1"/>
</dbReference>
<keyword evidence="6 11" id="KW-0274">FAD</keyword>
<feature type="binding site" evidence="11 13">
    <location>
        <position position="248"/>
    </location>
    <ligand>
        <name>[2Fe-2S] cluster</name>
        <dbReference type="ChEBI" id="CHEBI:190135"/>
    </ligand>
</feature>
<evidence type="ECO:0000256" key="11">
    <source>
        <dbReference type="HAMAP-Rule" id="MF_01211"/>
    </source>
</evidence>
<dbReference type="AlphaFoldDB" id="I5ASI9"/>
<dbReference type="HOGENOM" id="CLU_003827_1_2_9"/>
<dbReference type="SUPFAM" id="SSF63380">
    <property type="entry name" value="Riboflavin synthase domain-like"/>
    <property type="match status" value="1"/>
</dbReference>
<feature type="binding site" evidence="11 13">
    <location>
        <position position="275"/>
    </location>
    <ligand>
        <name>[2Fe-2S] cluster</name>
        <dbReference type="ChEBI" id="CHEBI:190135"/>
    </ligand>
</feature>
<dbReference type="InterPro" id="IPR017927">
    <property type="entry name" value="FAD-bd_FR_type"/>
</dbReference>
<evidence type="ECO:0000256" key="13">
    <source>
        <dbReference type="PIRSR" id="PIRSR006816-2"/>
    </source>
</evidence>
<dbReference type="Pfam" id="PF00970">
    <property type="entry name" value="FAD_binding_6"/>
    <property type="match status" value="1"/>
</dbReference>
<keyword evidence="7 11" id="KW-0665">Pyrimidine biosynthesis</keyword>
<comment type="cofactor">
    <cofactor evidence="11">
        <name>[2Fe-2S] cluster</name>
        <dbReference type="ChEBI" id="CHEBI:190135"/>
    </cofactor>
    <text evidence="11">Binds 1 [2Fe-2S] cluster per subunit.</text>
</comment>
<dbReference type="Pfam" id="PF10418">
    <property type="entry name" value="DHODB_Fe-S_bind"/>
    <property type="match status" value="1"/>
</dbReference>
<keyword evidence="4 11" id="KW-0001">2Fe-2S</keyword>
<dbReference type="GO" id="GO:0009055">
    <property type="term" value="F:electron transfer activity"/>
    <property type="evidence" value="ECO:0007669"/>
    <property type="project" value="UniProtKB-UniRule"/>
</dbReference>
<dbReference type="InterPro" id="IPR017938">
    <property type="entry name" value="Riboflavin_synthase-like_b-brl"/>
</dbReference>
<dbReference type="GO" id="GO:0016491">
    <property type="term" value="F:oxidoreductase activity"/>
    <property type="evidence" value="ECO:0007669"/>
    <property type="project" value="InterPro"/>
</dbReference>
<dbReference type="InterPro" id="IPR037117">
    <property type="entry name" value="Dihydroorotate_DH_ele_sf"/>
</dbReference>
<evidence type="ECO:0000256" key="10">
    <source>
        <dbReference type="ARBA" id="ARBA00023014"/>
    </source>
</evidence>
<dbReference type="HAMAP" id="MF_01211">
    <property type="entry name" value="DHODB_Fe_S_bind"/>
    <property type="match status" value="1"/>
</dbReference>
<dbReference type="GO" id="GO:0050660">
    <property type="term" value="F:flavin adenine dinucleotide binding"/>
    <property type="evidence" value="ECO:0007669"/>
    <property type="project" value="InterPro"/>
</dbReference>
<evidence type="ECO:0000256" key="1">
    <source>
        <dbReference type="ARBA" id="ARBA00006422"/>
    </source>
</evidence>
<keyword evidence="10 11" id="KW-0411">Iron-sulfur</keyword>
<feature type="binding site" evidence="11 12">
    <location>
        <begin position="76"/>
        <end position="77"/>
    </location>
    <ligand>
        <name>FAD</name>
        <dbReference type="ChEBI" id="CHEBI:57692"/>
    </ligand>
</feature>
<comment type="subunit">
    <text evidence="11">Heterotetramer of 2 PyrK and 2 PyrD type B subunits.</text>
</comment>
<dbReference type="PANTHER" id="PTHR43513">
    <property type="entry name" value="DIHYDROOROTATE DEHYDROGENASE B (NAD(+)), ELECTRON TRANSFER SUBUNIT"/>
    <property type="match status" value="1"/>
</dbReference>
<dbReference type="Gene3D" id="2.10.240.10">
    <property type="entry name" value="Dihydroorotate dehydrogenase, electron transfer subunit"/>
    <property type="match status" value="1"/>
</dbReference>
<evidence type="ECO:0000256" key="6">
    <source>
        <dbReference type="ARBA" id="ARBA00022827"/>
    </source>
</evidence>
<dbReference type="CDD" id="cd06218">
    <property type="entry name" value="DHOD_e_trans"/>
    <property type="match status" value="1"/>
</dbReference>
<feature type="domain" description="FAD-binding FR-type" evidence="14">
    <location>
        <begin position="2"/>
        <end position="101"/>
    </location>
</feature>
<sequence length="288" mass="30703">MKVKAKASVVRQTRISDGIFDLVLRVPEIAEQAVPGQFVNVYLNDSSKLLPRPISLCGIDAAQGTLRLVYRAGGEGTKQMALWKEGDVCEVLGPLGNGFPLEEAAGKTVYLVGGGIGVPPLLQTAAELCDSAALTEEMKDIIADEEKVSEKSDGVNVKTSETVVVSVLGYRSDCFLKDEFDRCGETLIATEDGSCGVKGTVIDAMNADGRVPDVIFACGPVPMLRALKNWAAEKKIPCYISMEERMACGVGACLACVCKTKETDGHSHVNNTRVCKDGPVFAAQDIEL</sequence>
<dbReference type="InterPro" id="IPR008333">
    <property type="entry name" value="Cbr1-like_FAD-bd_dom"/>
</dbReference>
<reference evidence="15 16" key="2">
    <citation type="submission" date="2012-02" db="EMBL/GenBank/DDBJ databases">
        <title>Improved High-Quality Draft sequence of Eubacterium cellulosolvens 6.</title>
        <authorList>
            <consortium name="US DOE Joint Genome Institute"/>
            <person name="Lucas S."/>
            <person name="Han J."/>
            <person name="Lapidus A."/>
            <person name="Cheng J.-F."/>
            <person name="Goodwin L."/>
            <person name="Pitluck S."/>
            <person name="Peters L."/>
            <person name="Mikhailova N."/>
            <person name="Gu W."/>
            <person name="Detter J.C."/>
            <person name="Han C."/>
            <person name="Tapia R."/>
            <person name="Land M."/>
            <person name="Hauser L."/>
            <person name="Kyrpides N."/>
            <person name="Ivanova N."/>
            <person name="Pagani I."/>
            <person name="Johnson E."/>
            <person name="Mukhopadhyay B."/>
            <person name="Anderson I."/>
            <person name="Woyke T."/>
        </authorList>
    </citation>
    <scope>NUCLEOTIDE SEQUENCE [LARGE SCALE GENOMIC DNA]</scope>
    <source>
        <strain evidence="15 16">6</strain>
    </source>
</reference>
<evidence type="ECO:0000313" key="16">
    <source>
        <dbReference type="Proteomes" id="UP000005753"/>
    </source>
</evidence>
<evidence type="ECO:0000259" key="14">
    <source>
        <dbReference type="PROSITE" id="PS51384"/>
    </source>
</evidence>
<evidence type="ECO:0000256" key="5">
    <source>
        <dbReference type="ARBA" id="ARBA00022723"/>
    </source>
</evidence>
<comment type="pathway">
    <text evidence="11">Pyrimidine metabolism; UMP biosynthesis via de novo pathway; orotate from (S)-dihydroorotate (NAD(+) route): step 1/1.</text>
</comment>
<comment type="similarity">
    <text evidence="1 11">Belongs to the PyrK family.</text>
</comment>
<dbReference type="InterPro" id="IPR012165">
    <property type="entry name" value="Cyt_c3_hydrogenase_gsu"/>
</dbReference>
<keyword evidence="8 11" id="KW-0249">Electron transport</keyword>
<reference evidence="15 16" key="1">
    <citation type="submission" date="2010-08" db="EMBL/GenBank/DDBJ databases">
        <authorList>
            <consortium name="US DOE Joint Genome Institute (JGI-PGF)"/>
            <person name="Lucas S."/>
            <person name="Copeland A."/>
            <person name="Lapidus A."/>
            <person name="Cheng J.-F."/>
            <person name="Bruce D."/>
            <person name="Goodwin L."/>
            <person name="Pitluck S."/>
            <person name="Land M.L."/>
            <person name="Hauser L."/>
            <person name="Chang Y.-J."/>
            <person name="Anderson I.J."/>
            <person name="Johnson E."/>
            <person name="Mulhopadhyay B."/>
            <person name="Kyrpides N."/>
            <person name="Woyke T.J."/>
        </authorList>
    </citation>
    <scope>NUCLEOTIDE SEQUENCE [LARGE SCALE GENOMIC DNA]</scope>
    <source>
        <strain evidence="15 16">6</strain>
    </source>
</reference>
<dbReference type="Gene3D" id="3.40.50.80">
    <property type="entry name" value="Nucleotide-binding domain of ferredoxin-NADP reductase (FNR) module"/>
    <property type="match status" value="1"/>
</dbReference>
<comment type="cofactor">
    <cofactor evidence="11 12">
        <name>FAD</name>
        <dbReference type="ChEBI" id="CHEBI:57692"/>
    </cofactor>
    <text evidence="11 12">Binds 1 FAD per subunit.</text>
</comment>
<evidence type="ECO:0000313" key="15">
    <source>
        <dbReference type="EMBL" id="EIM56762.1"/>
    </source>
</evidence>
<dbReference type="GO" id="GO:0044205">
    <property type="term" value="P:'de novo' UMP biosynthetic process"/>
    <property type="evidence" value="ECO:0007669"/>
    <property type="project" value="UniProtKB-UniRule"/>
</dbReference>
<feature type="binding site" evidence="11 13">
    <location>
        <position position="256"/>
    </location>
    <ligand>
        <name>[2Fe-2S] cluster</name>
        <dbReference type="ChEBI" id="CHEBI:190135"/>
    </ligand>
</feature>
<dbReference type="InterPro" id="IPR023455">
    <property type="entry name" value="Dihydroorotate_DHASE_ETsu"/>
</dbReference>
<dbReference type="OrthoDB" id="9789468at2"/>
<dbReference type="InterPro" id="IPR019480">
    <property type="entry name" value="Dihydroorotate_DH_Fe-S-bd"/>
</dbReference>